<dbReference type="InterPro" id="IPR029063">
    <property type="entry name" value="SAM-dependent_MTases_sf"/>
</dbReference>
<organism evidence="7 8">
    <name type="scientific">Candidatus Acidianus copahuensis</name>
    <dbReference type="NCBI Taxonomy" id="1160895"/>
    <lineage>
        <taxon>Archaea</taxon>
        <taxon>Thermoproteota</taxon>
        <taxon>Thermoprotei</taxon>
        <taxon>Sulfolobales</taxon>
        <taxon>Sulfolobaceae</taxon>
        <taxon>Acidianus</taxon>
    </lineage>
</organism>
<feature type="binding site" evidence="5">
    <location>
        <begin position="105"/>
        <end position="108"/>
    </location>
    <ligand>
        <name>S-adenosyl-L-methionine</name>
        <dbReference type="ChEBI" id="CHEBI:59789"/>
    </ligand>
</feature>
<dbReference type="GO" id="GO:0160107">
    <property type="term" value="F:tRNA (adenine(58)-N1)-methyltransferase activity"/>
    <property type="evidence" value="ECO:0007669"/>
    <property type="project" value="InterPro"/>
</dbReference>
<keyword evidence="2 7" id="KW-0808">Transferase</keyword>
<feature type="domain" description="tRNA (adenine(58)-N(1))-methyltransferase catalytic subunit TRM61 C-terminal" evidence="6">
    <location>
        <begin position="57"/>
        <end position="239"/>
    </location>
</feature>
<dbReference type="PIRSF" id="PIRSF017269">
    <property type="entry name" value="GCD14"/>
    <property type="match status" value="1"/>
</dbReference>
<dbReference type="GO" id="GO:0030488">
    <property type="term" value="P:tRNA methylation"/>
    <property type="evidence" value="ECO:0007669"/>
    <property type="project" value="InterPro"/>
</dbReference>
<keyword evidence="8" id="KW-1185">Reference proteome</keyword>
<evidence type="ECO:0000313" key="8">
    <source>
        <dbReference type="Proteomes" id="UP000024332"/>
    </source>
</evidence>
<proteinExistence type="predicted"/>
<dbReference type="EMBL" id="JFZT01000048">
    <property type="protein sequence ID" value="EZQ03123.1"/>
    <property type="molecule type" value="Genomic_DNA"/>
</dbReference>
<dbReference type="InterPro" id="IPR014816">
    <property type="entry name" value="tRNA_MeTrfase_Gcd14"/>
</dbReference>
<feature type="binding site" evidence="5">
    <location>
        <position position="154"/>
    </location>
    <ligand>
        <name>S-adenosyl-L-methionine</name>
        <dbReference type="ChEBI" id="CHEBI:59789"/>
    </ligand>
</feature>
<dbReference type="GO" id="GO:0031515">
    <property type="term" value="C:tRNA (m1A) methyltransferase complex"/>
    <property type="evidence" value="ECO:0007669"/>
    <property type="project" value="InterPro"/>
</dbReference>
<evidence type="ECO:0000259" key="6">
    <source>
        <dbReference type="Pfam" id="PF08704"/>
    </source>
</evidence>
<evidence type="ECO:0000256" key="2">
    <source>
        <dbReference type="ARBA" id="ARBA00022679"/>
    </source>
</evidence>
<keyword evidence="4" id="KW-0819">tRNA processing</keyword>
<keyword evidence="3 5" id="KW-0949">S-adenosyl-L-methionine</keyword>
<dbReference type="PROSITE" id="PS51620">
    <property type="entry name" value="SAM_TRM61"/>
    <property type="match status" value="1"/>
</dbReference>
<comment type="caution">
    <text evidence="7">The sequence shown here is derived from an EMBL/GenBank/DDBJ whole genome shotgun (WGS) entry which is preliminary data.</text>
</comment>
<evidence type="ECO:0000313" key="7">
    <source>
        <dbReference type="EMBL" id="EZQ03123.1"/>
    </source>
</evidence>
<feature type="binding site" evidence="5">
    <location>
        <position position="126"/>
    </location>
    <ligand>
        <name>S-adenosyl-L-methionine</name>
        <dbReference type="ChEBI" id="CHEBI:59789"/>
    </ligand>
</feature>
<dbReference type="Pfam" id="PF08704">
    <property type="entry name" value="GCD14"/>
    <property type="match status" value="1"/>
</dbReference>
<reference evidence="7 8" key="1">
    <citation type="submission" date="2014-03" db="EMBL/GenBank/DDBJ databases">
        <title>Draft genome sequence of the novel thermoacidophilic archaea Acidianus copahuensis ALE1 strain, isolated from Copahue volcanic area in Neuquen Argentina.</title>
        <authorList>
            <person name="Urbieta M.S."/>
            <person name="Rascovan N."/>
            <person name="Castro C."/>
            <person name="Revale S."/>
            <person name="Giaveno M.A."/>
            <person name="Vazquez M.P."/>
            <person name="Donati E.R."/>
        </authorList>
    </citation>
    <scope>NUCLEOTIDE SEQUENCE [LARGE SCALE GENOMIC DNA]</scope>
    <source>
        <strain evidence="7 8">ALE1</strain>
    </source>
</reference>
<evidence type="ECO:0000256" key="3">
    <source>
        <dbReference type="ARBA" id="ARBA00022691"/>
    </source>
</evidence>
<dbReference type="PANTHER" id="PTHR12133">
    <property type="entry name" value="TRNA (ADENINE(58)-N(1))-METHYLTRANSFERASE"/>
    <property type="match status" value="1"/>
</dbReference>
<dbReference type="AlphaFoldDB" id="A0A031LJZ7"/>
<dbReference type="Gene3D" id="3.40.50.150">
    <property type="entry name" value="Vaccinia Virus protein VP39"/>
    <property type="match status" value="1"/>
</dbReference>
<accession>A0A031LJZ7</accession>
<sequence length="258" mass="29307">MPLKEGDIVTIWIDPKRVFLMKIEQGKRLDTDRGYILHDDLIGKEYGEKIAMSKGNAYLLKPIPTDIYSSLPRPSQVLYPKDIGYILYSSGVEPDSLVIESGTGSGFLTIALAYFLGDNGRIISYDIREDMQKRALFNLSILNLSNRVTFKLKDIRNGIEEQEVDAVFLDMPDPWNAISPIYPSLKSSGSLVVFVPTVNQVEKTYLSMKNNGFVDLHAEELILREYQVKENAVRPKNIGVMHTGYLIRGRKFIKENRN</sequence>
<dbReference type="CDD" id="cd02440">
    <property type="entry name" value="AdoMet_MTases"/>
    <property type="match status" value="1"/>
</dbReference>
<dbReference type="STRING" id="1160895.CM19_09845"/>
<dbReference type="RefSeq" id="WP_048100171.1">
    <property type="nucleotide sequence ID" value="NZ_JFZT01000048.1"/>
</dbReference>
<protein>
    <submittedName>
        <fullName evidence="7">Protein methyltransferase</fullName>
    </submittedName>
</protein>
<dbReference type="OrthoDB" id="30774at2157"/>
<name>A0A031LJZ7_9CREN</name>
<dbReference type="InterPro" id="IPR049470">
    <property type="entry name" value="TRM61_C"/>
</dbReference>
<feature type="binding site" evidence="5">
    <location>
        <position position="170"/>
    </location>
    <ligand>
        <name>S-adenosyl-L-methionine</name>
        <dbReference type="ChEBI" id="CHEBI:59789"/>
    </ligand>
</feature>
<gene>
    <name evidence="7" type="ORF">CM19_09845</name>
</gene>
<evidence type="ECO:0000256" key="4">
    <source>
        <dbReference type="ARBA" id="ARBA00022694"/>
    </source>
</evidence>
<keyword evidence="1 7" id="KW-0489">Methyltransferase</keyword>
<dbReference type="SUPFAM" id="SSF53335">
    <property type="entry name" value="S-adenosyl-L-methionine-dependent methyltransferases"/>
    <property type="match status" value="1"/>
</dbReference>
<dbReference type="Gene3D" id="3.10.330.20">
    <property type="match status" value="1"/>
</dbReference>
<dbReference type="Pfam" id="PF14801">
    <property type="entry name" value="TrmI-like_N"/>
    <property type="match status" value="1"/>
</dbReference>
<evidence type="ECO:0000256" key="1">
    <source>
        <dbReference type="ARBA" id="ARBA00022603"/>
    </source>
</evidence>
<dbReference type="PANTHER" id="PTHR12133:SF1">
    <property type="entry name" value="TRNA (ADENINE(58)-N(1))-METHYLTRANSFERASE, MITOCHONDRIAL"/>
    <property type="match status" value="1"/>
</dbReference>
<evidence type="ECO:0000256" key="5">
    <source>
        <dbReference type="PIRSR" id="PIRSR017269-1"/>
    </source>
</evidence>
<dbReference type="Proteomes" id="UP000024332">
    <property type="component" value="Unassembled WGS sequence"/>
</dbReference>